<dbReference type="STRING" id="1121015.GCA_000420545_01185"/>
<proteinExistence type="predicted"/>
<feature type="chain" id="PRO_5001869951" evidence="1">
    <location>
        <begin position="27"/>
        <end position="80"/>
    </location>
</feature>
<keyword evidence="1" id="KW-0732">Signal</keyword>
<feature type="signal peptide" evidence="1">
    <location>
        <begin position="1"/>
        <end position="26"/>
    </location>
</feature>
<comment type="caution">
    <text evidence="2">The sequence shown here is derived from an EMBL/GenBank/DDBJ whole genome shotgun (WGS) entry which is preliminary data.</text>
</comment>
<dbReference type="AlphaFoldDB" id="A0A091BJZ9"/>
<evidence type="ECO:0000256" key="1">
    <source>
        <dbReference type="SAM" id="SignalP"/>
    </source>
</evidence>
<protein>
    <submittedName>
        <fullName evidence="2">Uncharacterized protein</fullName>
    </submittedName>
</protein>
<keyword evidence="3" id="KW-1185">Reference proteome</keyword>
<evidence type="ECO:0000313" key="2">
    <source>
        <dbReference type="EMBL" id="KFN44655.1"/>
    </source>
</evidence>
<dbReference type="Proteomes" id="UP000029385">
    <property type="component" value="Unassembled WGS sequence"/>
</dbReference>
<reference evidence="2 3" key="1">
    <citation type="submission" date="2013-09" db="EMBL/GenBank/DDBJ databases">
        <title>Genome sequencing of Arenimonas oryziterrae.</title>
        <authorList>
            <person name="Chen F."/>
            <person name="Wang G."/>
        </authorList>
    </citation>
    <scope>NUCLEOTIDE SEQUENCE [LARGE SCALE GENOMIC DNA]</scope>
    <source>
        <strain evidence="2 3">YC6267</strain>
    </source>
</reference>
<organism evidence="2 3">
    <name type="scientific">Arenimonas oryziterrae DSM 21050 = YC6267</name>
    <dbReference type="NCBI Taxonomy" id="1121015"/>
    <lineage>
        <taxon>Bacteria</taxon>
        <taxon>Pseudomonadati</taxon>
        <taxon>Pseudomonadota</taxon>
        <taxon>Gammaproteobacteria</taxon>
        <taxon>Lysobacterales</taxon>
        <taxon>Lysobacteraceae</taxon>
        <taxon>Arenimonas</taxon>
    </lineage>
</organism>
<dbReference type="EMBL" id="AVCI01000001">
    <property type="protein sequence ID" value="KFN44655.1"/>
    <property type="molecule type" value="Genomic_DNA"/>
</dbReference>
<dbReference type="RefSeq" id="WP_022968825.1">
    <property type="nucleotide sequence ID" value="NZ_ATVD01000002.1"/>
</dbReference>
<evidence type="ECO:0000313" key="3">
    <source>
        <dbReference type="Proteomes" id="UP000029385"/>
    </source>
</evidence>
<accession>A0A091BJZ9</accession>
<sequence length="80" mass="8808">MYHKVKNTMAGLMVALSMLAVSYSVGAPPRNEMASIDLSSPGFNVQADSAEIARKRNIGMKRQMSMPFFSFAPILPKRES</sequence>
<name>A0A091BJZ9_9GAMM</name>
<dbReference type="PATRIC" id="fig|1121015.4.peg.236"/>
<gene>
    <name evidence="2" type="ORF">N789_01195</name>
</gene>